<proteinExistence type="predicted"/>
<keyword evidence="2" id="KW-1185">Reference proteome</keyword>
<gene>
    <name evidence="1" type="ORF">DSO57_1023697</name>
</gene>
<comment type="caution">
    <text evidence="1">The sequence shown here is derived from an EMBL/GenBank/DDBJ whole genome shotgun (WGS) entry which is preliminary data.</text>
</comment>
<sequence>MMKSMLAFSIPQASSLIPEVEKVSLPSSGALQLTLDQLFFKYIYNKACIPVTFNLLPADIEYWLPPNSGFLMSDLSQASEFLPQLSPKNGFDLIVMDPPYLNISAQRSKAYKMEDLYSLFQLPVTKLINPTSGMVAVWITNRPKVRRFVVDKLFNSWNISLVAEWAWVKITTTGEPVLAFDSKHKKPYELILIGSKAKSSIPHRHVLASVPCKIHSRKPPIFDLIAPFLQKNKEDCLYLELFGRSLYPNTLTWGNEPIKFQASMPYC</sequence>
<reference evidence="1" key="1">
    <citation type="submission" date="2022-04" db="EMBL/GenBank/DDBJ databases">
        <title>Genome of the entomopathogenic fungus Entomophthora muscae.</title>
        <authorList>
            <person name="Elya C."/>
            <person name="Lovett B.R."/>
            <person name="Lee E."/>
            <person name="Macias A.M."/>
            <person name="Hajek A.E."/>
            <person name="De Bivort B.L."/>
            <person name="Kasson M.T."/>
            <person name="De Fine Licht H.H."/>
            <person name="Stajich J.E."/>
        </authorList>
    </citation>
    <scope>NUCLEOTIDE SEQUENCE</scope>
    <source>
        <strain evidence="1">Berkeley</strain>
    </source>
</reference>
<dbReference type="EMBL" id="QTSX02004385">
    <property type="protein sequence ID" value="KAJ9065062.1"/>
    <property type="molecule type" value="Genomic_DNA"/>
</dbReference>
<dbReference type="Proteomes" id="UP001165960">
    <property type="component" value="Unassembled WGS sequence"/>
</dbReference>
<organism evidence="1 2">
    <name type="scientific">Entomophthora muscae</name>
    <dbReference type="NCBI Taxonomy" id="34485"/>
    <lineage>
        <taxon>Eukaryota</taxon>
        <taxon>Fungi</taxon>
        <taxon>Fungi incertae sedis</taxon>
        <taxon>Zoopagomycota</taxon>
        <taxon>Entomophthoromycotina</taxon>
        <taxon>Entomophthoromycetes</taxon>
        <taxon>Entomophthorales</taxon>
        <taxon>Entomophthoraceae</taxon>
        <taxon>Entomophthora</taxon>
    </lineage>
</organism>
<evidence type="ECO:0000313" key="2">
    <source>
        <dbReference type="Proteomes" id="UP001165960"/>
    </source>
</evidence>
<accession>A0ACC2SRP3</accession>
<name>A0ACC2SRP3_9FUNG</name>
<evidence type="ECO:0000313" key="1">
    <source>
        <dbReference type="EMBL" id="KAJ9065062.1"/>
    </source>
</evidence>
<protein>
    <submittedName>
        <fullName evidence="1">Uncharacterized protein</fullName>
    </submittedName>
</protein>